<organism evidence="4">
    <name type="scientific">Woronichinia naegeliana WA131</name>
    <dbReference type="NCBI Taxonomy" id="2824559"/>
    <lineage>
        <taxon>Bacteria</taxon>
        <taxon>Bacillati</taxon>
        <taxon>Cyanobacteriota</taxon>
        <taxon>Cyanophyceae</taxon>
        <taxon>Synechococcales</taxon>
        <taxon>Coelosphaeriaceae</taxon>
        <taxon>Woronichinia</taxon>
    </lineage>
</organism>
<feature type="repeat" description="TPR" evidence="3">
    <location>
        <begin position="110"/>
        <end position="143"/>
    </location>
</feature>
<dbReference type="Gene3D" id="1.25.40.10">
    <property type="entry name" value="Tetratricopeptide repeat domain"/>
    <property type="match status" value="3"/>
</dbReference>
<protein>
    <submittedName>
        <fullName evidence="4">Tetratricopeptide repeat protein</fullName>
    </submittedName>
</protein>
<evidence type="ECO:0000256" key="2">
    <source>
        <dbReference type="ARBA" id="ARBA00022803"/>
    </source>
</evidence>
<feature type="repeat" description="TPR" evidence="3">
    <location>
        <begin position="76"/>
        <end position="109"/>
    </location>
</feature>
<dbReference type="EMBL" id="CP073041">
    <property type="protein sequence ID" value="UXE60534.1"/>
    <property type="molecule type" value="Genomic_DNA"/>
</dbReference>
<dbReference type="NCBIfam" id="NF047558">
    <property type="entry name" value="TPR_END_plus"/>
    <property type="match status" value="1"/>
</dbReference>
<accession>A0A977PVD7</accession>
<evidence type="ECO:0000256" key="3">
    <source>
        <dbReference type="PROSITE-ProRule" id="PRU00339"/>
    </source>
</evidence>
<evidence type="ECO:0000313" key="4">
    <source>
        <dbReference type="EMBL" id="UXE60534.1"/>
    </source>
</evidence>
<dbReference type="SMART" id="SM00028">
    <property type="entry name" value="TPR"/>
    <property type="match status" value="5"/>
</dbReference>
<feature type="repeat" description="TPR" evidence="3">
    <location>
        <begin position="8"/>
        <end position="41"/>
    </location>
</feature>
<dbReference type="KEGG" id="wna:KA717_34215"/>
<dbReference type="PANTHER" id="PTHR44943">
    <property type="entry name" value="CELLULOSE SYNTHASE OPERON PROTEIN C"/>
    <property type="match status" value="1"/>
</dbReference>
<dbReference type="InterPro" id="IPR019734">
    <property type="entry name" value="TPR_rpt"/>
</dbReference>
<feature type="repeat" description="TPR" evidence="3">
    <location>
        <begin position="42"/>
        <end position="75"/>
    </location>
</feature>
<dbReference type="Pfam" id="PF13414">
    <property type="entry name" value="TPR_11"/>
    <property type="match status" value="2"/>
</dbReference>
<name>A0A977PVD7_9CYAN</name>
<dbReference type="InterPro" id="IPR011990">
    <property type="entry name" value="TPR-like_helical_dom_sf"/>
</dbReference>
<dbReference type="AlphaFoldDB" id="A0A977PVD7"/>
<dbReference type="PANTHER" id="PTHR44943:SF8">
    <property type="entry name" value="TPR REPEAT-CONTAINING PROTEIN MJ0263"/>
    <property type="match status" value="1"/>
</dbReference>
<keyword evidence="2 3" id="KW-0802">TPR repeat</keyword>
<reference evidence="4" key="1">
    <citation type="submission" date="2021-04" db="EMBL/GenBank/DDBJ databases">
        <title>Genome sequence of Woronichinia naegeliana from Washington state freshwater lake bloom.</title>
        <authorList>
            <person name="Dreher T.W."/>
        </authorList>
    </citation>
    <scope>NUCLEOTIDE SEQUENCE</scope>
    <source>
        <strain evidence="4">WA131</strain>
    </source>
</reference>
<sequence>MKIKPDCHKAWNNRGSALDNLGRLEEAIAYYDNALKIKPDKPEVWNNLGIALRQLGRLEEAITSYDNALKIKSDLHEAWNNRGNALDDLGRYEEAITSYDQALKIKSNFHEVWNNRGNTLFNLGRLEEAITSYDQALKIKPDLAIGYFHKACAYALQENITFALNNLKQSINLNSKYLEMAKTDTDFDKIRNDFRFINLTEGFINLINFQKFNSRFY</sequence>
<keyword evidence="1" id="KW-0677">Repeat</keyword>
<proteinExistence type="predicted"/>
<evidence type="ECO:0000256" key="1">
    <source>
        <dbReference type="ARBA" id="ARBA00022737"/>
    </source>
</evidence>
<gene>
    <name evidence="4" type="ORF">KA717_34215</name>
</gene>
<dbReference type="PROSITE" id="PS50293">
    <property type="entry name" value="TPR_REGION"/>
    <property type="match status" value="4"/>
</dbReference>
<dbReference type="SUPFAM" id="SSF48439">
    <property type="entry name" value="Protein prenylyltransferase"/>
    <property type="match status" value="1"/>
</dbReference>
<dbReference type="InterPro" id="IPR051685">
    <property type="entry name" value="Ycf3/AcsC/BcsC/TPR_MFPF"/>
</dbReference>
<dbReference type="PROSITE" id="PS50005">
    <property type="entry name" value="TPR"/>
    <property type="match status" value="4"/>
</dbReference>
<dbReference type="Proteomes" id="UP001065613">
    <property type="component" value="Chromosome"/>
</dbReference>